<protein>
    <submittedName>
        <fullName evidence="1">Uncharacterized protein</fullName>
    </submittedName>
</protein>
<dbReference type="AlphaFoldDB" id="A0A139A0I8"/>
<gene>
    <name evidence="1" type="ORF">M427DRAFT_37787</name>
</gene>
<organism evidence="1 2">
    <name type="scientific">Gonapodya prolifera (strain JEL478)</name>
    <name type="common">Monoblepharis prolifera</name>
    <dbReference type="NCBI Taxonomy" id="1344416"/>
    <lineage>
        <taxon>Eukaryota</taxon>
        <taxon>Fungi</taxon>
        <taxon>Fungi incertae sedis</taxon>
        <taxon>Chytridiomycota</taxon>
        <taxon>Chytridiomycota incertae sedis</taxon>
        <taxon>Monoblepharidomycetes</taxon>
        <taxon>Monoblepharidales</taxon>
        <taxon>Gonapodyaceae</taxon>
        <taxon>Gonapodya</taxon>
    </lineage>
</organism>
<accession>A0A139A0I8</accession>
<keyword evidence="2" id="KW-1185">Reference proteome</keyword>
<dbReference type="EMBL" id="KQ965836">
    <property type="protein sequence ID" value="KXS10138.1"/>
    <property type="molecule type" value="Genomic_DNA"/>
</dbReference>
<reference evidence="1 2" key="1">
    <citation type="journal article" date="2015" name="Genome Biol. Evol.">
        <title>Phylogenomic analyses indicate that early fungi evolved digesting cell walls of algal ancestors of land plants.</title>
        <authorList>
            <person name="Chang Y."/>
            <person name="Wang S."/>
            <person name="Sekimoto S."/>
            <person name="Aerts A.L."/>
            <person name="Choi C."/>
            <person name="Clum A."/>
            <person name="LaButti K.M."/>
            <person name="Lindquist E.A."/>
            <person name="Yee Ngan C."/>
            <person name="Ohm R.A."/>
            <person name="Salamov A.A."/>
            <person name="Grigoriev I.V."/>
            <person name="Spatafora J.W."/>
            <person name="Berbee M.L."/>
        </authorList>
    </citation>
    <scope>NUCLEOTIDE SEQUENCE [LARGE SCALE GENOMIC DNA]</scope>
    <source>
        <strain evidence="1 2">JEL478</strain>
    </source>
</reference>
<evidence type="ECO:0000313" key="1">
    <source>
        <dbReference type="EMBL" id="KXS10138.1"/>
    </source>
</evidence>
<evidence type="ECO:0000313" key="2">
    <source>
        <dbReference type="Proteomes" id="UP000070544"/>
    </source>
</evidence>
<proteinExistence type="predicted"/>
<name>A0A139A0I8_GONPJ</name>
<sequence>MSIQIEYSLLGRRRPAETVGRVWVATFFRSQAGDVQRGGVLLGGGLANDELTPIDKSVAIIPRAPLTSGLLTGKITPSYLSSLANSNHRMINTTGQLFDAGQTSSGLGHFFLEDKALLAVGRSEEVAEAVSIDKAI</sequence>
<dbReference type="Proteomes" id="UP000070544">
    <property type="component" value="Unassembled WGS sequence"/>
</dbReference>